<dbReference type="PANTHER" id="PTHR23011">
    <property type="entry name" value="CYCLIC NUCLEOTIDE-BINDING DOMAIN CONTAINING PROTEIN"/>
    <property type="match status" value="1"/>
</dbReference>
<dbReference type="InterPro" id="IPR014710">
    <property type="entry name" value="RmlC-like_jellyroll"/>
</dbReference>
<dbReference type="AlphaFoldDB" id="A0AAD5SEN2"/>
<proteinExistence type="predicted"/>
<dbReference type="SUPFAM" id="SSF51206">
    <property type="entry name" value="cAMP-binding domain-like"/>
    <property type="match status" value="2"/>
</dbReference>
<feature type="region of interest" description="Disordered" evidence="2">
    <location>
        <begin position="859"/>
        <end position="936"/>
    </location>
</feature>
<feature type="compositionally biased region" description="Polar residues" evidence="2">
    <location>
        <begin position="1"/>
        <end position="14"/>
    </location>
</feature>
<sequence>MTTQSTYPTASSSIPYRAPTDASSTTLYQTANYIRSRSSSSAYKALKARRKKLENERKKTIRELRESMGIDEGDEAYQTGQMIFKEEGADSAGSKMSMSNSKSVVIQNQHGRQKQQVKKADVRDFSIMVDRVASRAAEVELGLSSHSSENSLPLPMGPRGIPNGGLVKATSGLYQDLGRLSVQYNMPRTASGSSAGMSGRDRLSRAGSGVTEPRTPRSDHLSHAGSTAGSEPAKSDDGSLNAISPLISRQPSTQHRMPVGQAFIPRQPSTIRERQSLSINTRYSPSPTAPSIPVASPSITMPPRTPSGIDRRSSFATRRPSLSRRPSELARRPSELGRRSSIIAKSSSRSSTHATPHPKPTSHRFRRVARMIGHAVHLIKFLAGVLKNPIEWDWNYDPPSLTSTTATSTTPAQATHATLTNSHDMFGVKKLFESKHFSGYLNSDMRVLFRKDPEKRTKADIDRMQMWCSKMEGLTKYHPELQRRLLTHARYERHQPNRLILREGHVPYNFYIILDGEVEETKIDRAQVIAAREKSLALAAYTHGRKSGGSTSSVPIVPGGIMTMAPARTMSSARRGFRLSEVSSAGGEEEGGEEGREVMGMDGEVEPPRNVHDLGMVQEDGDESGDSLSGCKQSKDFSKTESDIIHPTDHPRTSTKAVRIADPMPRASSSRSEYHGDDPIFLSPEHSGLDIDIRHLDQDLTKAYTSRLRRHTSGETFGSHSIETKTARQTSFTTVRETEFLVVDEVPFLEAVEGFVDEDTKHKMEMIGGLEVFRVLGSVEEVARVCGVQRFKSGKAVVVEGGRSESLYFIRSGTCRVVKLVPFIKTYTDETHYILQPVSKYIERQQQEAKLKAQEYPYHSTPTLPTLSPHQSTSHSSTTSLSTTRTSSTSLSSISQTNSQSTTSTTRPSTTFLTSLPPTATAPSPPRPLSAPSHAPFLSPKSHLISKLLTIDTLGPSDHFGEGTIPLTSALPKRPTSSTTIGTGPSPVSIICQTAVECLVLSKIDLHRLAALSESRQPSLSRSFSTATTTNIDSYDHDEGQGSVNPWRILKDRSRITYLQSQFGGDMKFGME</sequence>
<feature type="domain" description="Cyclic nucleotide-binding" evidence="3">
    <location>
        <begin position="791"/>
        <end position="819"/>
    </location>
</feature>
<feature type="compositionally biased region" description="Low complexity" evidence="2">
    <location>
        <begin position="865"/>
        <end position="922"/>
    </location>
</feature>
<feature type="region of interest" description="Disordered" evidence="2">
    <location>
        <begin position="188"/>
        <end position="363"/>
    </location>
</feature>
<evidence type="ECO:0000256" key="2">
    <source>
        <dbReference type="SAM" id="MobiDB-lite"/>
    </source>
</evidence>
<feature type="compositionally biased region" description="Basic and acidic residues" evidence="2">
    <location>
        <begin position="325"/>
        <end position="338"/>
    </location>
</feature>
<dbReference type="PROSITE" id="PS50042">
    <property type="entry name" value="CNMP_BINDING_3"/>
    <property type="match status" value="2"/>
</dbReference>
<feature type="coiled-coil region" evidence="1">
    <location>
        <begin position="36"/>
        <end position="63"/>
    </location>
</feature>
<accession>A0AAD5SEN2</accession>
<feature type="region of interest" description="Disordered" evidence="2">
    <location>
        <begin position="1"/>
        <end position="23"/>
    </location>
</feature>
<evidence type="ECO:0000313" key="5">
    <source>
        <dbReference type="Proteomes" id="UP001212841"/>
    </source>
</evidence>
<reference evidence="4" key="1">
    <citation type="submission" date="2020-05" db="EMBL/GenBank/DDBJ databases">
        <title>Phylogenomic resolution of chytrid fungi.</title>
        <authorList>
            <person name="Stajich J.E."/>
            <person name="Amses K."/>
            <person name="Simmons R."/>
            <person name="Seto K."/>
            <person name="Myers J."/>
            <person name="Bonds A."/>
            <person name="Quandt C.A."/>
            <person name="Barry K."/>
            <person name="Liu P."/>
            <person name="Grigoriev I."/>
            <person name="Longcore J.E."/>
            <person name="James T.Y."/>
        </authorList>
    </citation>
    <scope>NUCLEOTIDE SEQUENCE</scope>
    <source>
        <strain evidence="4">JEL0318</strain>
    </source>
</reference>
<evidence type="ECO:0000259" key="3">
    <source>
        <dbReference type="PROSITE" id="PS50042"/>
    </source>
</evidence>
<gene>
    <name evidence="4" type="ORF">HK097_006658</name>
</gene>
<dbReference type="InterPro" id="IPR000595">
    <property type="entry name" value="cNMP-bd_dom"/>
</dbReference>
<dbReference type="Gene3D" id="2.60.120.10">
    <property type="entry name" value="Jelly Rolls"/>
    <property type="match status" value="2"/>
</dbReference>
<feature type="domain" description="Cyclic nucleotide-binding" evidence="3">
    <location>
        <begin position="473"/>
        <end position="519"/>
    </location>
</feature>
<feature type="region of interest" description="Disordered" evidence="2">
    <location>
        <begin position="579"/>
        <end position="603"/>
    </location>
</feature>
<organism evidence="4 5">
    <name type="scientific">Rhizophlyctis rosea</name>
    <dbReference type="NCBI Taxonomy" id="64517"/>
    <lineage>
        <taxon>Eukaryota</taxon>
        <taxon>Fungi</taxon>
        <taxon>Fungi incertae sedis</taxon>
        <taxon>Chytridiomycota</taxon>
        <taxon>Chytridiomycota incertae sedis</taxon>
        <taxon>Chytridiomycetes</taxon>
        <taxon>Rhizophlyctidales</taxon>
        <taxon>Rhizophlyctidaceae</taxon>
        <taxon>Rhizophlyctis</taxon>
    </lineage>
</organism>
<feature type="non-terminal residue" evidence="4">
    <location>
        <position position="1"/>
    </location>
</feature>
<feature type="compositionally biased region" description="Low complexity" evidence="2">
    <location>
        <begin position="339"/>
        <end position="355"/>
    </location>
</feature>
<evidence type="ECO:0000256" key="1">
    <source>
        <dbReference type="SAM" id="Coils"/>
    </source>
</evidence>
<dbReference type="Proteomes" id="UP001212841">
    <property type="component" value="Unassembled WGS sequence"/>
</dbReference>
<keyword evidence="1" id="KW-0175">Coiled coil</keyword>
<feature type="region of interest" description="Disordered" evidence="2">
    <location>
        <begin position="618"/>
        <end position="656"/>
    </location>
</feature>
<dbReference type="CDD" id="cd00038">
    <property type="entry name" value="CAP_ED"/>
    <property type="match status" value="1"/>
</dbReference>
<comment type="caution">
    <text evidence="4">The sequence shown here is derived from an EMBL/GenBank/DDBJ whole genome shotgun (WGS) entry which is preliminary data.</text>
</comment>
<feature type="compositionally biased region" description="Polar residues" evidence="2">
    <location>
        <begin position="276"/>
        <end position="286"/>
    </location>
</feature>
<dbReference type="PANTHER" id="PTHR23011:SF28">
    <property type="entry name" value="CYCLIC NUCLEOTIDE-BINDING DOMAIN CONTAINING PROTEIN"/>
    <property type="match status" value="1"/>
</dbReference>
<evidence type="ECO:0000313" key="4">
    <source>
        <dbReference type="EMBL" id="KAJ3052238.1"/>
    </source>
</evidence>
<keyword evidence="5" id="KW-1185">Reference proteome</keyword>
<protein>
    <recommendedName>
        <fullName evidence="3">Cyclic nucleotide-binding domain-containing protein</fullName>
    </recommendedName>
</protein>
<feature type="compositionally biased region" description="Basic and acidic residues" evidence="2">
    <location>
        <begin position="633"/>
        <end position="652"/>
    </location>
</feature>
<dbReference type="InterPro" id="IPR018490">
    <property type="entry name" value="cNMP-bd_dom_sf"/>
</dbReference>
<dbReference type="EMBL" id="JADGJD010000312">
    <property type="protein sequence ID" value="KAJ3052238.1"/>
    <property type="molecule type" value="Genomic_DNA"/>
</dbReference>
<name>A0AAD5SEN2_9FUNG</name>